<dbReference type="Gene3D" id="3.10.450.10">
    <property type="match status" value="1"/>
</dbReference>
<dbReference type="GeneID" id="106053915"/>
<keyword evidence="1" id="KW-0732">Signal</keyword>
<dbReference type="CDD" id="cd00042">
    <property type="entry name" value="CY"/>
    <property type="match status" value="1"/>
</dbReference>
<dbReference type="GO" id="GO:0004869">
    <property type="term" value="F:cysteine-type endopeptidase inhibitor activity"/>
    <property type="evidence" value="ECO:0007669"/>
    <property type="project" value="InterPro"/>
</dbReference>
<dbReference type="AlphaFoldDB" id="A0A9W2ZW55"/>
<name>A0A9W2ZW55_BIOGL</name>
<feature type="chain" id="PRO_5040757350" evidence="1">
    <location>
        <begin position="21"/>
        <end position="115"/>
    </location>
</feature>
<dbReference type="Proteomes" id="UP001165740">
    <property type="component" value="Chromosome 3"/>
</dbReference>
<sequence length="115" mass="12720">MKSVLLLMLTVAHCTSASSAGSERQYETTLLDPYVVFAMTAINDYFCEKGDDSPRAALRLVKATCQLVAGNLYRFIIEVSGGQTIDECTVKVWSRPWLPKQEATKTTVLDCVPKI</sequence>
<evidence type="ECO:0000313" key="3">
    <source>
        <dbReference type="RefSeq" id="XP_055879267.1"/>
    </source>
</evidence>
<dbReference type="InterPro" id="IPR046350">
    <property type="entry name" value="Cystatin_sf"/>
</dbReference>
<evidence type="ECO:0000256" key="1">
    <source>
        <dbReference type="SAM" id="SignalP"/>
    </source>
</evidence>
<gene>
    <name evidence="3" type="primary">LOC106053915</name>
</gene>
<dbReference type="InterPro" id="IPR000010">
    <property type="entry name" value="Cystatin_dom"/>
</dbReference>
<reference evidence="3" key="1">
    <citation type="submission" date="2025-08" db="UniProtKB">
        <authorList>
            <consortium name="RefSeq"/>
        </authorList>
    </citation>
    <scope>IDENTIFICATION</scope>
</reference>
<dbReference type="RefSeq" id="XP_055879267.1">
    <property type="nucleotide sequence ID" value="XM_056023292.1"/>
</dbReference>
<accession>A0A9W2ZW55</accession>
<protein>
    <submittedName>
        <fullName evidence="3">Cystatin-like protein</fullName>
    </submittedName>
</protein>
<dbReference type="OrthoDB" id="6068230at2759"/>
<keyword evidence="2" id="KW-1185">Reference proteome</keyword>
<feature type="signal peptide" evidence="1">
    <location>
        <begin position="1"/>
        <end position="20"/>
    </location>
</feature>
<dbReference type="SUPFAM" id="SSF54403">
    <property type="entry name" value="Cystatin/monellin"/>
    <property type="match status" value="1"/>
</dbReference>
<organism evidence="2 3">
    <name type="scientific">Biomphalaria glabrata</name>
    <name type="common">Bloodfluke planorb</name>
    <name type="synonym">Freshwater snail</name>
    <dbReference type="NCBI Taxonomy" id="6526"/>
    <lineage>
        <taxon>Eukaryota</taxon>
        <taxon>Metazoa</taxon>
        <taxon>Spiralia</taxon>
        <taxon>Lophotrochozoa</taxon>
        <taxon>Mollusca</taxon>
        <taxon>Gastropoda</taxon>
        <taxon>Heterobranchia</taxon>
        <taxon>Euthyneura</taxon>
        <taxon>Panpulmonata</taxon>
        <taxon>Hygrophila</taxon>
        <taxon>Lymnaeoidea</taxon>
        <taxon>Planorbidae</taxon>
        <taxon>Biomphalaria</taxon>
    </lineage>
</organism>
<evidence type="ECO:0000313" key="2">
    <source>
        <dbReference type="Proteomes" id="UP001165740"/>
    </source>
</evidence>
<proteinExistence type="predicted"/>